<dbReference type="Gene3D" id="3.40.50.2300">
    <property type="match status" value="1"/>
</dbReference>
<proteinExistence type="predicted"/>
<dbReference type="SUPFAM" id="SSF46894">
    <property type="entry name" value="C-terminal effector domain of the bipartite response regulators"/>
    <property type="match status" value="1"/>
</dbReference>
<dbReference type="PANTHER" id="PTHR43214:SF41">
    <property type="entry name" value="NITRATE_NITRITE RESPONSE REGULATOR PROTEIN NARP"/>
    <property type="match status" value="1"/>
</dbReference>
<dbReference type="PRINTS" id="PR00038">
    <property type="entry name" value="HTHLUXR"/>
</dbReference>
<dbReference type="SMART" id="SM00448">
    <property type="entry name" value="REC"/>
    <property type="match status" value="1"/>
</dbReference>
<dbReference type="AlphaFoldDB" id="A0A3D4V539"/>
<dbReference type="GO" id="GO:0006355">
    <property type="term" value="P:regulation of DNA-templated transcription"/>
    <property type="evidence" value="ECO:0007669"/>
    <property type="project" value="InterPro"/>
</dbReference>
<keyword evidence="1 5" id="KW-0597">Phosphoprotein</keyword>
<name>A0A3D4V539_9BACT</name>
<dbReference type="InterPro" id="IPR058245">
    <property type="entry name" value="NreC/VraR/RcsB-like_REC"/>
</dbReference>
<keyword evidence="3 8" id="KW-0238">DNA-binding</keyword>
<dbReference type="GO" id="GO:0000160">
    <property type="term" value="P:phosphorelay signal transduction system"/>
    <property type="evidence" value="ECO:0007669"/>
    <property type="project" value="InterPro"/>
</dbReference>
<dbReference type="CDD" id="cd17535">
    <property type="entry name" value="REC_NarL-like"/>
    <property type="match status" value="1"/>
</dbReference>
<dbReference type="InterPro" id="IPR000792">
    <property type="entry name" value="Tscrpt_reg_LuxR_C"/>
</dbReference>
<comment type="caution">
    <text evidence="8">The sequence shown here is derived from an EMBL/GenBank/DDBJ whole genome shotgun (WGS) entry which is preliminary data.</text>
</comment>
<dbReference type="GO" id="GO:0003677">
    <property type="term" value="F:DNA binding"/>
    <property type="evidence" value="ECO:0007669"/>
    <property type="project" value="UniProtKB-KW"/>
</dbReference>
<evidence type="ECO:0000256" key="3">
    <source>
        <dbReference type="ARBA" id="ARBA00023125"/>
    </source>
</evidence>
<feature type="modified residue" description="4-aspartylphosphate" evidence="5">
    <location>
        <position position="57"/>
    </location>
</feature>
<dbReference type="Pfam" id="PF00072">
    <property type="entry name" value="Response_reg"/>
    <property type="match status" value="1"/>
</dbReference>
<dbReference type="InterPro" id="IPR039420">
    <property type="entry name" value="WalR-like"/>
</dbReference>
<evidence type="ECO:0000256" key="5">
    <source>
        <dbReference type="PROSITE-ProRule" id="PRU00169"/>
    </source>
</evidence>
<dbReference type="SUPFAM" id="SSF52172">
    <property type="entry name" value="CheY-like"/>
    <property type="match status" value="1"/>
</dbReference>
<gene>
    <name evidence="8" type="ORF">DGD08_01525</name>
</gene>
<dbReference type="CDD" id="cd06170">
    <property type="entry name" value="LuxR_C_like"/>
    <property type="match status" value="1"/>
</dbReference>
<organism evidence="8 9">
    <name type="scientific">Gemmatimonas aurantiaca</name>
    <dbReference type="NCBI Taxonomy" id="173480"/>
    <lineage>
        <taxon>Bacteria</taxon>
        <taxon>Pseudomonadati</taxon>
        <taxon>Gemmatimonadota</taxon>
        <taxon>Gemmatimonadia</taxon>
        <taxon>Gemmatimonadales</taxon>
        <taxon>Gemmatimonadaceae</taxon>
        <taxon>Gemmatimonas</taxon>
    </lineage>
</organism>
<evidence type="ECO:0000256" key="2">
    <source>
        <dbReference type="ARBA" id="ARBA00023015"/>
    </source>
</evidence>
<dbReference type="InterPro" id="IPR011006">
    <property type="entry name" value="CheY-like_superfamily"/>
</dbReference>
<dbReference type="InterPro" id="IPR016032">
    <property type="entry name" value="Sig_transdc_resp-reg_C-effctor"/>
</dbReference>
<evidence type="ECO:0000256" key="4">
    <source>
        <dbReference type="ARBA" id="ARBA00023163"/>
    </source>
</evidence>
<dbReference type="Proteomes" id="UP000264071">
    <property type="component" value="Unassembled WGS sequence"/>
</dbReference>
<evidence type="ECO:0000259" key="7">
    <source>
        <dbReference type="PROSITE" id="PS50110"/>
    </source>
</evidence>
<dbReference type="PANTHER" id="PTHR43214">
    <property type="entry name" value="TWO-COMPONENT RESPONSE REGULATOR"/>
    <property type="match status" value="1"/>
</dbReference>
<accession>A0A3D4V539</accession>
<dbReference type="InterPro" id="IPR001789">
    <property type="entry name" value="Sig_transdc_resp-reg_receiver"/>
</dbReference>
<feature type="domain" description="HTH luxR-type" evidence="6">
    <location>
        <begin position="140"/>
        <end position="205"/>
    </location>
</feature>
<dbReference type="PROSITE" id="PS50043">
    <property type="entry name" value="HTH_LUXR_2"/>
    <property type="match status" value="1"/>
</dbReference>
<reference evidence="8 9" key="1">
    <citation type="journal article" date="2018" name="Nat. Biotechnol.">
        <title>A standardized bacterial taxonomy based on genome phylogeny substantially revises the tree of life.</title>
        <authorList>
            <person name="Parks D.H."/>
            <person name="Chuvochina M."/>
            <person name="Waite D.W."/>
            <person name="Rinke C."/>
            <person name="Skarshewski A."/>
            <person name="Chaumeil P.A."/>
            <person name="Hugenholtz P."/>
        </authorList>
    </citation>
    <scope>NUCLEOTIDE SEQUENCE [LARGE SCALE GENOMIC DNA]</scope>
    <source>
        <strain evidence="8">UBA8844</strain>
    </source>
</reference>
<evidence type="ECO:0000259" key="6">
    <source>
        <dbReference type="PROSITE" id="PS50043"/>
    </source>
</evidence>
<keyword evidence="4" id="KW-0804">Transcription</keyword>
<dbReference type="SMART" id="SM00421">
    <property type="entry name" value="HTH_LUXR"/>
    <property type="match status" value="1"/>
</dbReference>
<evidence type="ECO:0000313" key="9">
    <source>
        <dbReference type="Proteomes" id="UP000264071"/>
    </source>
</evidence>
<evidence type="ECO:0000313" key="8">
    <source>
        <dbReference type="EMBL" id="HCT55872.1"/>
    </source>
</evidence>
<dbReference type="Pfam" id="PF00196">
    <property type="entry name" value="GerE"/>
    <property type="match status" value="1"/>
</dbReference>
<protein>
    <submittedName>
        <fullName evidence="8">DNA-binding response regulator</fullName>
    </submittedName>
</protein>
<sequence>MNTRTRVVLVDDHSLVRRGLAVLLRLDGRHDVVGEAGTGEAAVPLIEAERPDLVILDLNMPGIDGLETLRRVRAKGLTTRVLVLSMHDETHLVGQALSAGADGYLLKDSMDDELFFAIESVLRGQRYLAAAIDRARLQESRMRPVSLTAREREVLQLIANGLTTSAVAEALNISPHTATRHRANLMQKLNVHNQVELVRIAASQGLIVLQTPT</sequence>
<dbReference type="OMA" id="DISKMEW"/>
<dbReference type="EMBL" id="DPIY01000001">
    <property type="protein sequence ID" value="HCT55872.1"/>
    <property type="molecule type" value="Genomic_DNA"/>
</dbReference>
<evidence type="ECO:0000256" key="1">
    <source>
        <dbReference type="ARBA" id="ARBA00022553"/>
    </source>
</evidence>
<dbReference type="PROSITE" id="PS50110">
    <property type="entry name" value="RESPONSE_REGULATORY"/>
    <property type="match status" value="1"/>
</dbReference>
<keyword evidence="2" id="KW-0805">Transcription regulation</keyword>
<feature type="domain" description="Response regulatory" evidence="7">
    <location>
        <begin position="6"/>
        <end position="122"/>
    </location>
</feature>